<name>A0A0V1DLR1_TRIPS</name>
<sequence length="65" mass="7508">MLFKAMITSSLQMAATVISVSHLSKRWDCFSPYIVRLFDSTTFSVNVLLHRTALQDFNKFLNDLH</sequence>
<proteinExistence type="predicted"/>
<organism evidence="1 2">
    <name type="scientific">Trichinella pseudospiralis</name>
    <name type="common">Parasitic roundworm</name>
    <dbReference type="NCBI Taxonomy" id="6337"/>
    <lineage>
        <taxon>Eukaryota</taxon>
        <taxon>Metazoa</taxon>
        <taxon>Ecdysozoa</taxon>
        <taxon>Nematoda</taxon>
        <taxon>Enoplea</taxon>
        <taxon>Dorylaimia</taxon>
        <taxon>Trichinellida</taxon>
        <taxon>Trichinellidae</taxon>
        <taxon>Trichinella</taxon>
    </lineage>
</organism>
<dbReference type="Proteomes" id="UP000054632">
    <property type="component" value="Unassembled WGS sequence"/>
</dbReference>
<dbReference type="AlphaFoldDB" id="A0A0V1DLR1"/>
<protein>
    <submittedName>
        <fullName evidence="1">Uncharacterized protein</fullName>
    </submittedName>
</protein>
<feature type="non-terminal residue" evidence="1">
    <location>
        <position position="65"/>
    </location>
</feature>
<reference evidence="1 2" key="1">
    <citation type="submission" date="2015-01" db="EMBL/GenBank/DDBJ databases">
        <title>Evolution of Trichinella species and genotypes.</title>
        <authorList>
            <person name="Korhonen P.K."/>
            <person name="Edoardo P."/>
            <person name="Giuseppe L.R."/>
            <person name="Gasser R.B."/>
        </authorList>
    </citation>
    <scope>NUCLEOTIDE SEQUENCE [LARGE SCALE GENOMIC DNA]</scope>
    <source>
        <strain evidence="1">ISS13</strain>
    </source>
</reference>
<evidence type="ECO:0000313" key="1">
    <source>
        <dbReference type="EMBL" id="KRY62474.1"/>
    </source>
</evidence>
<comment type="caution">
    <text evidence="1">The sequence shown here is derived from an EMBL/GenBank/DDBJ whole genome shotgun (WGS) entry which is preliminary data.</text>
</comment>
<gene>
    <name evidence="1" type="ORF">T4A_5813</name>
</gene>
<dbReference type="EMBL" id="JYDR01002219">
    <property type="protein sequence ID" value="KRY62474.1"/>
    <property type="molecule type" value="Genomic_DNA"/>
</dbReference>
<evidence type="ECO:0000313" key="2">
    <source>
        <dbReference type="Proteomes" id="UP000054632"/>
    </source>
</evidence>
<accession>A0A0V1DLR1</accession>